<dbReference type="CDD" id="cd03215">
    <property type="entry name" value="ABC_Carb_Monos_II"/>
    <property type="match status" value="1"/>
</dbReference>
<dbReference type="Proteomes" id="UP000730482">
    <property type="component" value="Unassembled WGS sequence"/>
</dbReference>
<gene>
    <name evidence="10" type="ORF">KGQ19_24070</name>
</gene>
<dbReference type="PROSITE" id="PS50893">
    <property type="entry name" value="ABC_TRANSPORTER_2"/>
    <property type="match status" value="2"/>
</dbReference>
<evidence type="ECO:0000256" key="4">
    <source>
        <dbReference type="ARBA" id="ARBA00022737"/>
    </source>
</evidence>
<keyword evidence="5" id="KW-0547">Nucleotide-binding</keyword>
<dbReference type="PANTHER" id="PTHR43790">
    <property type="entry name" value="CARBOHYDRATE TRANSPORT ATP-BINDING PROTEIN MG119-RELATED"/>
    <property type="match status" value="1"/>
</dbReference>
<evidence type="ECO:0000313" key="10">
    <source>
        <dbReference type="EMBL" id="MBS2549945.1"/>
    </source>
</evidence>
<dbReference type="Gene3D" id="3.40.50.300">
    <property type="entry name" value="P-loop containing nucleotide triphosphate hydrolases"/>
    <property type="match status" value="2"/>
</dbReference>
<organism evidence="10 11">
    <name type="scientific">Catenulispora pinistramenti</name>
    <dbReference type="NCBI Taxonomy" id="2705254"/>
    <lineage>
        <taxon>Bacteria</taxon>
        <taxon>Bacillati</taxon>
        <taxon>Actinomycetota</taxon>
        <taxon>Actinomycetes</taxon>
        <taxon>Catenulisporales</taxon>
        <taxon>Catenulisporaceae</taxon>
        <taxon>Catenulispora</taxon>
    </lineage>
</organism>
<feature type="domain" description="ABC transporter" evidence="9">
    <location>
        <begin position="265"/>
        <end position="510"/>
    </location>
</feature>
<keyword evidence="1" id="KW-0813">Transport</keyword>
<keyword evidence="2" id="KW-1003">Cell membrane</keyword>
<protein>
    <submittedName>
        <fullName evidence="10">Sugar ABC transporter ATP-binding protein</fullName>
    </submittedName>
</protein>
<keyword evidence="3" id="KW-0762">Sugar transport</keyword>
<evidence type="ECO:0000259" key="9">
    <source>
        <dbReference type="PROSITE" id="PS50893"/>
    </source>
</evidence>
<dbReference type="InterPro" id="IPR050107">
    <property type="entry name" value="ABC_carbohydrate_import_ATPase"/>
</dbReference>
<dbReference type="Pfam" id="PF00005">
    <property type="entry name" value="ABC_tran"/>
    <property type="match status" value="2"/>
</dbReference>
<dbReference type="GO" id="GO:0005524">
    <property type="term" value="F:ATP binding"/>
    <property type="evidence" value="ECO:0007669"/>
    <property type="project" value="UniProtKB-KW"/>
</dbReference>
<keyword evidence="7" id="KW-1278">Translocase</keyword>
<evidence type="ECO:0000256" key="8">
    <source>
        <dbReference type="ARBA" id="ARBA00023136"/>
    </source>
</evidence>
<evidence type="ECO:0000256" key="2">
    <source>
        <dbReference type="ARBA" id="ARBA00022475"/>
    </source>
</evidence>
<evidence type="ECO:0000256" key="6">
    <source>
        <dbReference type="ARBA" id="ARBA00022840"/>
    </source>
</evidence>
<dbReference type="RefSeq" id="WP_212011839.1">
    <property type="nucleotide sequence ID" value="NZ_JAAFYZ010000086.1"/>
</dbReference>
<dbReference type="SUPFAM" id="SSF52540">
    <property type="entry name" value="P-loop containing nucleoside triphosphate hydrolases"/>
    <property type="match status" value="2"/>
</dbReference>
<dbReference type="PANTHER" id="PTHR43790:SF3">
    <property type="entry name" value="D-ALLOSE IMPORT ATP-BINDING PROTEIN ALSA-RELATED"/>
    <property type="match status" value="1"/>
</dbReference>
<accession>A0ABS5KVC8</accession>
<dbReference type="InterPro" id="IPR017871">
    <property type="entry name" value="ABC_transporter-like_CS"/>
</dbReference>
<feature type="domain" description="ABC transporter" evidence="9">
    <location>
        <begin position="10"/>
        <end position="246"/>
    </location>
</feature>
<dbReference type="EMBL" id="JAAFYZ010000086">
    <property type="protein sequence ID" value="MBS2549945.1"/>
    <property type="molecule type" value="Genomic_DNA"/>
</dbReference>
<keyword evidence="4" id="KW-0677">Repeat</keyword>
<evidence type="ECO:0000256" key="1">
    <source>
        <dbReference type="ARBA" id="ARBA00022448"/>
    </source>
</evidence>
<evidence type="ECO:0000256" key="7">
    <source>
        <dbReference type="ARBA" id="ARBA00022967"/>
    </source>
</evidence>
<keyword evidence="11" id="KW-1185">Reference proteome</keyword>
<dbReference type="SMART" id="SM00382">
    <property type="entry name" value="AAA"/>
    <property type="match status" value="2"/>
</dbReference>
<evidence type="ECO:0000313" key="11">
    <source>
        <dbReference type="Proteomes" id="UP000730482"/>
    </source>
</evidence>
<name>A0ABS5KVC8_9ACTN</name>
<keyword evidence="6 10" id="KW-0067">ATP-binding</keyword>
<proteinExistence type="predicted"/>
<dbReference type="InterPro" id="IPR003439">
    <property type="entry name" value="ABC_transporter-like_ATP-bd"/>
</dbReference>
<dbReference type="InterPro" id="IPR003593">
    <property type="entry name" value="AAA+_ATPase"/>
</dbReference>
<comment type="caution">
    <text evidence="10">The sequence shown here is derived from an EMBL/GenBank/DDBJ whole genome shotgun (WGS) entry which is preliminary data.</text>
</comment>
<dbReference type="PROSITE" id="PS00211">
    <property type="entry name" value="ABC_TRANSPORTER_1"/>
    <property type="match status" value="1"/>
</dbReference>
<keyword evidence="8" id="KW-0472">Membrane</keyword>
<dbReference type="InterPro" id="IPR027417">
    <property type="entry name" value="P-loop_NTPase"/>
</dbReference>
<evidence type="ECO:0000256" key="5">
    <source>
        <dbReference type="ARBA" id="ARBA00022741"/>
    </source>
</evidence>
<dbReference type="CDD" id="cd03216">
    <property type="entry name" value="ABC_Carb_Monos_I"/>
    <property type="match status" value="1"/>
</dbReference>
<reference evidence="10 11" key="1">
    <citation type="submission" date="2020-02" db="EMBL/GenBank/DDBJ databases">
        <title>Acidophilic actinobacteria isolated from forest soil.</title>
        <authorList>
            <person name="Golinska P."/>
        </authorList>
    </citation>
    <scope>NUCLEOTIDE SEQUENCE [LARGE SCALE GENOMIC DNA]</scope>
    <source>
        <strain evidence="10 11">NL8</strain>
    </source>
</reference>
<sequence length="530" mass="56651">MTADSAPPLLRMRDIAKQFPGVRALTGVDLTVHGGEVVALLGENGAGKSTLMNILAGVHADYDGVIELDGEPARIHSPKQAAHHGITMIHQELNLVPELSVSDNVFLGRELRSRRGTLDRKAMHRRTTELLAELGLALPPQQPVRECRIAERQLVEVAKALNGRLKILVMDEPTSALAAAEVERLFTVIRSLSRRGVGIVYISHRLEELKEIADSVTVLRDGGYVGSRDAHTVGRDELVALMVGRPLDNLYPRAAEQRSDGPVRLEVSGLTFTPTPGQSGTALHDLDFTVRAGEIVGLAGLMGAGRSEVLESLYGARGPVTGSIKLDGRPYAPRSPRQAIRRGLALVAEDRKAQSLVLDNTVRFNTTLAALHRFLRPWRTVNRRAEKAAAAEQNAALGTKTASVETVVGTLSGGNQQKVVLAKCLLTKPTLLLVDEPTRGIDVGAKAEIHALLDRLAEAGSAILAVSSELPELLGICDRILVLCEGRITGEFHRDPAHGPVAAQEAILSAAMARQAVLASGSTLVGSAHD</sequence>
<evidence type="ECO:0000256" key="3">
    <source>
        <dbReference type="ARBA" id="ARBA00022597"/>
    </source>
</evidence>